<organism evidence="1 2">
    <name type="scientific">Mythimna loreyi</name>
    <dbReference type="NCBI Taxonomy" id="667449"/>
    <lineage>
        <taxon>Eukaryota</taxon>
        <taxon>Metazoa</taxon>
        <taxon>Ecdysozoa</taxon>
        <taxon>Arthropoda</taxon>
        <taxon>Hexapoda</taxon>
        <taxon>Insecta</taxon>
        <taxon>Pterygota</taxon>
        <taxon>Neoptera</taxon>
        <taxon>Endopterygota</taxon>
        <taxon>Lepidoptera</taxon>
        <taxon>Glossata</taxon>
        <taxon>Ditrysia</taxon>
        <taxon>Noctuoidea</taxon>
        <taxon>Noctuidae</taxon>
        <taxon>Noctuinae</taxon>
        <taxon>Hadenini</taxon>
        <taxon>Mythimna</taxon>
    </lineage>
</organism>
<dbReference type="EMBL" id="CM056792">
    <property type="protein sequence ID" value="KAJ8722241.1"/>
    <property type="molecule type" value="Genomic_DNA"/>
</dbReference>
<proteinExistence type="predicted"/>
<keyword evidence="2" id="KW-1185">Reference proteome</keyword>
<evidence type="ECO:0000313" key="1">
    <source>
        <dbReference type="EMBL" id="KAJ8722241.1"/>
    </source>
</evidence>
<reference evidence="1" key="1">
    <citation type="submission" date="2023-03" db="EMBL/GenBank/DDBJ databases">
        <title>Chromosome-level genomes of two armyworms, Mythimna separata and Mythimna loreyi, provide insights into the biosynthesis and reception of sex pheromones.</title>
        <authorList>
            <person name="Zhao H."/>
        </authorList>
    </citation>
    <scope>NUCLEOTIDE SEQUENCE</scope>
    <source>
        <strain evidence="1">BeijingLab</strain>
    </source>
</reference>
<accession>A0ACC2QUL7</accession>
<protein>
    <submittedName>
        <fullName evidence="1">Uncharacterized protein</fullName>
    </submittedName>
</protein>
<comment type="caution">
    <text evidence="1">The sequence shown here is derived from an EMBL/GenBank/DDBJ whole genome shotgun (WGS) entry which is preliminary data.</text>
</comment>
<name>A0ACC2QUL7_9NEOP</name>
<gene>
    <name evidence="1" type="ORF">PYW08_004643</name>
</gene>
<evidence type="ECO:0000313" key="2">
    <source>
        <dbReference type="Proteomes" id="UP001231649"/>
    </source>
</evidence>
<sequence>MSSYKAFLFLLIFSLVKSEMDFKTMCRNDYRNMNNDKINVSKYCSDNICIEKCCGEGEMFNKKSECINAKVLFSRFNKKFAYLSNDVDYSKIALYSWDGYEKQKSKRSFVFIQNHRLIQNCTTEYNATNEFFILEDGSIRMQDTIGSKLWSEIKRLQYCVEFKVVFLNKIPTVKLVMREYNVDTEDDEKKSVFMLIGLLISSFFLVLVLVVYCLLPKLQNLIGLVLMAYTLSILVTFLLKIIIYLGSASFNSEDCKIITPMLYFAAISSFFWLNVMSYDVWWSLRGHRKRCDINRRGELVKFLWYCLYAWGAPLLITAIVTTLDNIKLENLNIYKPPFSDCFVNPVSIQYYFIIPIGVIIFVNIILFLLTVYNIWMIKRAVLRSNDSRSSKQDSNRFMTYIKLSVVMGVSWCLELVPSDSSLWVYILVNTFNLLIGVAIFFLFVFKKQIYIKLCKRFNIKNRFTERRIVSQTTRTGGTTRSTKVYYSKDQSHEMDLLKDCPK</sequence>
<dbReference type="Proteomes" id="UP001231649">
    <property type="component" value="Chromosome 16"/>
</dbReference>